<comment type="caution">
    <text evidence="5">The sequence shown here is derived from an EMBL/GenBank/DDBJ whole genome shotgun (WGS) entry which is preliminary data.</text>
</comment>
<proteinExistence type="predicted"/>
<reference evidence="5 6" key="1">
    <citation type="submission" date="2024-09" db="EMBL/GenBank/DDBJ databases">
        <title>Genome sequencing and assembly of Phytophthora oleae, isolate VK10A, causative agent of rot of olive drupes.</title>
        <authorList>
            <person name="Conti Taguali S."/>
            <person name="Riolo M."/>
            <person name="La Spada F."/>
            <person name="Cacciola S.O."/>
            <person name="Dionisio G."/>
        </authorList>
    </citation>
    <scope>NUCLEOTIDE SEQUENCE [LARGE SCALE GENOMIC DNA]</scope>
    <source>
        <strain evidence="5 6">VK10A</strain>
    </source>
</reference>
<evidence type="ECO:0000256" key="1">
    <source>
        <dbReference type="ARBA" id="ARBA00004340"/>
    </source>
</evidence>
<dbReference type="EMBL" id="JBIMZQ010000001">
    <property type="protein sequence ID" value="KAL3674060.1"/>
    <property type="molecule type" value="Genomic_DNA"/>
</dbReference>
<gene>
    <name evidence="5" type="ORF">V7S43_000012</name>
</gene>
<keyword evidence="6" id="KW-1185">Reference proteome</keyword>
<sequence length="133" mass="14810">MKSLSCVVIGDRSVIVVVIDALKKVALLKDMIKKKKMYDFPADQLELYVTKKDSAWLTLNDPDVQRLENGETPHGITALINDTSNKMDPTWNIGDAEFGFPDESGAARGKIHVLVVIPLHVTGAHYKRTLLYC</sequence>
<evidence type="ECO:0000313" key="6">
    <source>
        <dbReference type="Proteomes" id="UP001632037"/>
    </source>
</evidence>
<dbReference type="GO" id="GO:0043657">
    <property type="term" value="C:host cell"/>
    <property type="evidence" value="ECO:0007669"/>
    <property type="project" value="UniProtKB-SubCell"/>
</dbReference>
<evidence type="ECO:0000256" key="2">
    <source>
        <dbReference type="ARBA" id="ARBA00004613"/>
    </source>
</evidence>
<accession>A0ABD3G7S2</accession>
<keyword evidence="3" id="KW-0964">Secreted</keyword>
<organism evidence="5 6">
    <name type="scientific">Phytophthora oleae</name>
    <dbReference type="NCBI Taxonomy" id="2107226"/>
    <lineage>
        <taxon>Eukaryota</taxon>
        <taxon>Sar</taxon>
        <taxon>Stramenopiles</taxon>
        <taxon>Oomycota</taxon>
        <taxon>Peronosporomycetes</taxon>
        <taxon>Peronosporales</taxon>
        <taxon>Peronosporaceae</taxon>
        <taxon>Phytophthora</taxon>
    </lineage>
</organism>
<dbReference type="Pfam" id="PF20147">
    <property type="entry name" value="Crinkler"/>
    <property type="match status" value="1"/>
</dbReference>
<evidence type="ECO:0000313" key="5">
    <source>
        <dbReference type="EMBL" id="KAL3674060.1"/>
    </source>
</evidence>
<comment type="subcellular location">
    <subcellularLocation>
        <location evidence="1">Host cell</location>
    </subcellularLocation>
    <subcellularLocation>
        <location evidence="2">Secreted</location>
    </subcellularLocation>
</comment>
<name>A0ABD3G7S2_9STRA</name>
<dbReference type="AlphaFoldDB" id="A0ABD3G7S2"/>
<dbReference type="GO" id="GO:0005576">
    <property type="term" value="C:extracellular region"/>
    <property type="evidence" value="ECO:0007669"/>
    <property type="project" value="UniProtKB-SubCell"/>
</dbReference>
<dbReference type="InterPro" id="IPR045379">
    <property type="entry name" value="Crinkler_N"/>
</dbReference>
<evidence type="ECO:0000259" key="4">
    <source>
        <dbReference type="Pfam" id="PF20147"/>
    </source>
</evidence>
<dbReference type="Proteomes" id="UP001632037">
    <property type="component" value="Unassembled WGS sequence"/>
</dbReference>
<evidence type="ECO:0000256" key="3">
    <source>
        <dbReference type="ARBA" id="ARBA00022525"/>
    </source>
</evidence>
<feature type="domain" description="Crinkler effector protein N-terminal" evidence="4">
    <location>
        <begin position="4"/>
        <end position="116"/>
    </location>
</feature>
<protein>
    <recommendedName>
        <fullName evidence="4">Crinkler effector protein N-terminal domain-containing protein</fullName>
    </recommendedName>
</protein>